<proteinExistence type="inferred from homology"/>
<dbReference type="InterPro" id="IPR009335">
    <property type="entry name" value="T3SS_HrpE/ATPase_suE"/>
</dbReference>
<evidence type="ECO:0000256" key="5">
    <source>
        <dbReference type="ARBA" id="ARBA00024335"/>
    </source>
</evidence>
<dbReference type="InterPro" id="IPR012842">
    <property type="entry name" value="T3SS_SctL/SctL2"/>
</dbReference>
<reference evidence="6 7" key="1">
    <citation type="submission" date="2018-11" db="EMBL/GenBank/DDBJ databases">
        <title>Genome sequences of Brenneria nigrifluens and Brenneria rubrifaciens.</title>
        <authorList>
            <person name="Poret-Peterson A.T."/>
            <person name="McClean A.E."/>
            <person name="Kluepfel D.A."/>
        </authorList>
    </citation>
    <scope>NUCLEOTIDE SEQUENCE [LARGE SCALE GENOMIC DNA]</scope>
    <source>
        <strain evidence="6 7">6D370</strain>
    </source>
</reference>
<dbReference type="RefSeq" id="WP_137713583.1">
    <property type="nucleotide sequence ID" value="NZ_CP034035.1"/>
</dbReference>
<name>A0A4P8QWF8_9GAMM</name>
<comment type="similarity">
    <text evidence="5">Belongs to the SctL stator family.</text>
</comment>
<dbReference type="AlphaFoldDB" id="A0A4P8QWF8"/>
<organism evidence="6 7">
    <name type="scientific">Brenneria rubrifaciens</name>
    <dbReference type="NCBI Taxonomy" id="55213"/>
    <lineage>
        <taxon>Bacteria</taxon>
        <taxon>Pseudomonadati</taxon>
        <taxon>Pseudomonadota</taxon>
        <taxon>Gammaproteobacteria</taxon>
        <taxon>Enterobacterales</taxon>
        <taxon>Pectobacteriaceae</taxon>
        <taxon>Brenneria</taxon>
    </lineage>
</organism>
<dbReference type="NCBIfam" id="TIGR02499">
    <property type="entry name" value="HrpE_YscL_not"/>
    <property type="match status" value="1"/>
</dbReference>
<dbReference type="Proteomes" id="UP000299580">
    <property type="component" value="Chromosome"/>
</dbReference>
<sequence>MLTKKTFAALPGATSGETVIIPAARVAEHQRGRTLWDEANAQAERILQQAREQAQDETRHTLEQAEANFWQQADALLQDIACERDNLEQVLVTQAAQLLRDALSRLLAEVPAQERQTALLKQLLKQQQHDAKGTLYCHPGQLEEVERWINAHPHLEWRLASDEALEEDAMKLITAHGVMSLNWQRAVAQLLPPDVPVLRDVSVSPGHK</sequence>
<comment type="subcellular location">
    <subcellularLocation>
        <location evidence="1">Cytoplasm</location>
    </subcellularLocation>
</comment>
<keyword evidence="4" id="KW-0653">Protein transport</keyword>
<accession>A0A4P8QWF8</accession>
<dbReference type="GO" id="GO:0030254">
    <property type="term" value="P:protein secretion by the type III secretion system"/>
    <property type="evidence" value="ECO:0007669"/>
    <property type="project" value="InterPro"/>
</dbReference>
<evidence type="ECO:0000256" key="2">
    <source>
        <dbReference type="ARBA" id="ARBA00022448"/>
    </source>
</evidence>
<dbReference type="EMBL" id="CP034035">
    <property type="protein sequence ID" value="QCR08545.1"/>
    <property type="molecule type" value="Genomic_DNA"/>
</dbReference>
<dbReference type="GO" id="GO:0005737">
    <property type="term" value="C:cytoplasm"/>
    <property type="evidence" value="ECO:0007669"/>
    <property type="project" value="UniProtKB-SubCell"/>
</dbReference>
<evidence type="ECO:0000256" key="4">
    <source>
        <dbReference type="ARBA" id="ARBA00022927"/>
    </source>
</evidence>
<evidence type="ECO:0000256" key="1">
    <source>
        <dbReference type="ARBA" id="ARBA00004496"/>
    </source>
</evidence>
<dbReference type="Pfam" id="PF06188">
    <property type="entry name" value="HrpE"/>
    <property type="match status" value="1"/>
</dbReference>
<keyword evidence="3" id="KW-0963">Cytoplasm</keyword>
<keyword evidence="2" id="KW-0813">Transport</keyword>
<protein>
    <submittedName>
        <fullName evidence="6">HrpE/YscL family type III secretion apparatus protein</fullName>
    </submittedName>
</protein>
<evidence type="ECO:0000313" key="6">
    <source>
        <dbReference type="EMBL" id="QCR08545.1"/>
    </source>
</evidence>
<gene>
    <name evidence="6" type="ORF">EH207_08430</name>
</gene>
<evidence type="ECO:0000313" key="7">
    <source>
        <dbReference type="Proteomes" id="UP000299580"/>
    </source>
</evidence>
<evidence type="ECO:0000256" key="3">
    <source>
        <dbReference type="ARBA" id="ARBA00022490"/>
    </source>
</evidence>
<dbReference type="OrthoDB" id="6631671at2"/>
<dbReference type="KEGG" id="brb:EH207_08430"/>
<keyword evidence="7" id="KW-1185">Reference proteome</keyword>